<sequence>MPTLAADLHRLRPTTSPIIHEKARGVRLSAASSGSRVRPGGRALIGICVHSVQTVVFSGVLLALVLR</sequence>
<evidence type="ECO:0000313" key="2">
    <source>
        <dbReference type="EMBL" id="CAA9386863.1"/>
    </source>
</evidence>
<organism evidence="2">
    <name type="scientific">uncultured Nocardioides sp</name>
    <dbReference type="NCBI Taxonomy" id="198441"/>
    <lineage>
        <taxon>Bacteria</taxon>
        <taxon>Bacillati</taxon>
        <taxon>Actinomycetota</taxon>
        <taxon>Actinomycetes</taxon>
        <taxon>Propionibacteriales</taxon>
        <taxon>Nocardioidaceae</taxon>
        <taxon>Nocardioides</taxon>
        <taxon>environmental samples</taxon>
    </lineage>
</organism>
<proteinExistence type="predicted"/>
<accession>A0A6J4NFV7</accession>
<keyword evidence="1" id="KW-0472">Membrane</keyword>
<evidence type="ECO:0000256" key="1">
    <source>
        <dbReference type="SAM" id="Phobius"/>
    </source>
</evidence>
<feature type="transmembrane region" description="Helical" evidence="1">
    <location>
        <begin position="43"/>
        <end position="66"/>
    </location>
</feature>
<protein>
    <submittedName>
        <fullName evidence="2">Uncharacterized protein</fullName>
    </submittedName>
</protein>
<keyword evidence="1" id="KW-0812">Transmembrane</keyword>
<keyword evidence="1" id="KW-1133">Transmembrane helix</keyword>
<dbReference type="RefSeq" id="WP_295657775.1">
    <property type="nucleotide sequence ID" value="NZ_CADCUP010000090.1"/>
</dbReference>
<reference evidence="2" key="1">
    <citation type="submission" date="2020-02" db="EMBL/GenBank/DDBJ databases">
        <authorList>
            <person name="Meier V. D."/>
        </authorList>
    </citation>
    <scope>NUCLEOTIDE SEQUENCE</scope>
    <source>
        <strain evidence="2">AVDCRST_MAG06</strain>
    </source>
</reference>
<name>A0A6J4NFV7_9ACTN</name>
<dbReference type="EMBL" id="CADCUP010000090">
    <property type="protein sequence ID" value="CAA9386863.1"/>
    <property type="molecule type" value="Genomic_DNA"/>
</dbReference>
<dbReference type="AlphaFoldDB" id="A0A6J4NFV7"/>
<gene>
    <name evidence="2" type="ORF">AVDCRST_MAG06-1323</name>
</gene>